<dbReference type="InterPro" id="IPR031807">
    <property type="entry name" value="HicB-like"/>
</dbReference>
<evidence type="ECO:0000313" key="2">
    <source>
        <dbReference type="EMBL" id="OHA34533.1"/>
    </source>
</evidence>
<dbReference type="AlphaFoldDB" id="A0A1G2NEP1"/>
<proteinExistence type="predicted"/>
<gene>
    <name evidence="2" type="ORF">A2938_03195</name>
</gene>
<dbReference type="InterPro" id="IPR051404">
    <property type="entry name" value="TA_system_antitoxin"/>
</dbReference>
<name>A0A1G2NEP1_9BACT</name>
<evidence type="ECO:0000259" key="1">
    <source>
        <dbReference type="Pfam" id="PF15919"/>
    </source>
</evidence>
<dbReference type="InterPro" id="IPR035069">
    <property type="entry name" value="TTHA1013/TTHA0281-like"/>
</dbReference>
<dbReference type="Gene3D" id="3.30.160.250">
    <property type="match status" value="1"/>
</dbReference>
<feature type="domain" description="HicB-like antitoxin of toxin-antitoxin system" evidence="1">
    <location>
        <begin position="15"/>
        <end position="70"/>
    </location>
</feature>
<protein>
    <recommendedName>
        <fullName evidence="1">HicB-like antitoxin of toxin-antitoxin system domain-containing protein</fullName>
    </recommendedName>
</protein>
<evidence type="ECO:0000313" key="3">
    <source>
        <dbReference type="Proteomes" id="UP000177797"/>
    </source>
</evidence>
<accession>A0A1G2NEP1</accession>
<dbReference type="SUPFAM" id="SSF143100">
    <property type="entry name" value="TTHA1013/TTHA0281-like"/>
    <property type="match status" value="1"/>
</dbReference>
<comment type="caution">
    <text evidence="2">The sequence shown here is derived from an EMBL/GenBank/DDBJ whole genome shotgun (WGS) entry which is preliminary data.</text>
</comment>
<dbReference type="EMBL" id="MHSA01000011">
    <property type="protein sequence ID" value="OHA34533.1"/>
    <property type="molecule type" value="Genomic_DNA"/>
</dbReference>
<dbReference type="PANTHER" id="PTHR34504">
    <property type="entry name" value="ANTITOXIN HICB"/>
    <property type="match status" value="1"/>
</dbReference>
<dbReference type="Pfam" id="PF15919">
    <property type="entry name" value="HicB_lk_antitox"/>
    <property type="match status" value="1"/>
</dbReference>
<dbReference type="PANTHER" id="PTHR34504:SF4">
    <property type="entry name" value="ANTITOXIN HICB"/>
    <property type="match status" value="1"/>
</dbReference>
<reference evidence="2 3" key="1">
    <citation type="journal article" date="2016" name="Nat. Commun.">
        <title>Thousands of microbial genomes shed light on interconnected biogeochemical processes in an aquifer system.</title>
        <authorList>
            <person name="Anantharaman K."/>
            <person name="Brown C.T."/>
            <person name="Hug L.A."/>
            <person name="Sharon I."/>
            <person name="Castelle C.J."/>
            <person name="Probst A.J."/>
            <person name="Thomas B.C."/>
            <person name="Singh A."/>
            <person name="Wilkins M.J."/>
            <person name="Karaoz U."/>
            <person name="Brodie E.L."/>
            <person name="Williams K.H."/>
            <person name="Hubbard S.S."/>
            <person name="Banfield J.F."/>
        </authorList>
    </citation>
    <scope>NUCLEOTIDE SEQUENCE [LARGE SCALE GENOMIC DNA]</scope>
</reference>
<sequence>MKKLDKVISGGAYSFPVILTEEPEGGYVVVNPAFDGCYSQGETIEEALANIREVTEMCLEEALAEGKEPIEKNISLHLIHA</sequence>
<organism evidence="2 3">
    <name type="scientific">Candidatus Taylorbacteria bacterium RIFCSPLOWO2_01_FULL_48_100</name>
    <dbReference type="NCBI Taxonomy" id="1802322"/>
    <lineage>
        <taxon>Bacteria</taxon>
        <taxon>Candidatus Tayloriibacteriota</taxon>
    </lineage>
</organism>
<dbReference type="Proteomes" id="UP000177797">
    <property type="component" value="Unassembled WGS sequence"/>
</dbReference>